<name>A0A5B9MEN9_9BACT</name>
<feature type="compositionally biased region" description="Low complexity" evidence="1">
    <location>
        <begin position="1044"/>
        <end position="1065"/>
    </location>
</feature>
<feature type="transmembrane region" description="Helical" evidence="2">
    <location>
        <begin position="30"/>
        <end position="47"/>
    </location>
</feature>
<evidence type="ECO:0000313" key="4">
    <source>
        <dbReference type="Proteomes" id="UP000321353"/>
    </source>
</evidence>
<feature type="region of interest" description="Disordered" evidence="1">
    <location>
        <begin position="1"/>
        <end position="20"/>
    </location>
</feature>
<gene>
    <name evidence="3" type="ORF">Mal15_25020</name>
</gene>
<evidence type="ECO:0000256" key="1">
    <source>
        <dbReference type="SAM" id="MobiDB-lite"/>
    </source>
</evidence>
<dbReference type="KEGG" id="smam:Mal15_25020"/>
<protein>
    <submittedName>
        <fullName evidence="3">Uncharacterized protein</fullName>
    </submittedName>
</protein>
<dbReference type="InterPro" id="IPR018247">
    <property type="entry name" value="EF_Hand_1_Ca_BS"/>
</dbReference>
<dbReference type="RefSeq" id="WP_167546755.1">
    <property type="nucleotide sequence ID" value="NZ_CP036264.1"/>
</dbReference>
<evidence type="ECO:0000256" key="2">
    <source>
        <dbReference type="SAM" id="Phobius"/>
    </source>
</evidence>
<proteinExistence type="predicted"/>
<keyword evidence="2" id="KW-0472">Membrane</keyword>
<dbReference type="PANTHER" id="PTHR48125:SF10">
    <property type="entry name" value="OS12G0136300 PROTEIN"/>
    <property type="match status" value="1"/>
</dbReference>
<dbReference type="PROSITE" id="PS00018">
    <property type="entry name" value="EF_HAND_1"/>
    <property type="match status" value="1"/>
</dbReference>
<organism evidence="3 4">
    <name type="scientific">Stieleria maiorica</name>
    <dbReference type="NCBI Taxonomy" id="2795974"/>
    <lineage>
        <taxon>Bacteria</taxon>
        <taxon>Pseudomonadati</taxon>
        <taxon>Planctomycetota</taxon>
        <taxon>Planctomycetia</taxon>
        <taxon>Pirellulales</taxon>
        <taxon>Pirellulaceae</taxon>
        <taxon>Stieleria</taxon>
    </lineage>
</organism>
<feature type="compositionally biased region" description="Low complexity" evidence="1">
    <location>
        <begin position="386"/>
        <end position="410"/>
    </location>
</feature>
<dbReference type="PANTHER" id="PTHR48125">
    <property type="entry name" value="LP07818P1"/>
    <property type="match status" value="1"/>
</dbReference>
<keyword evidence="2" id="KW-1133">Transmembrane helix</keyword>
<sequence>MSTSGKYGERQSWRRAGSGQAGKRKTIKTLLTLVAIALTLLFLYMLMPGPSRQLITVLVSNDYDTDVVTPPMFGAGARQALKSQLQAEDLRGNCEVIRSSFQQTEIVSKYLSDPDDTVMVILRGYLMRDQQDRPALACSDLAIGASPQTPQGLLPLTEILEPLANETPKSFRGTRLVVIDAEPLAAQPSLGQWNDEVFAQLDETIKQLNGPAADRVWVLVTRGPMQNVGWDPNTHLPLSTQTLLDGIQGGADLNADRKIELDELCAFISDRYQRMPRNNETDSPRVMLLRGGIGRVDSNALSSGDLDVWIARVNPATADQTSEGEAGTPEDSGELADDLADKISQSRPPTPAITPVVLQAPSGEAAPPPAPAAGTPAAGTRDDQADTAPTPTDPAAAPPSAAAPTDATPPSGSDSPTADRPAAGLTFWDIRDQFESIPLAGSGEEQDVSAIALAPHLWRRLLVLVLAGQVKDFDPASPTQTPRQVATDLLTLQRIVKGQAPGGAPADTISDDIVSRLRRIVLDHQAARQGVRPDRRLRTADALQHAVAVARSRLWSWLEFQRQAALGGAPIPDQGISDAVLQAERSLAEGAGAETPDQGTLDRQLSRLHSAINVFDRNVEGAVNQVLAGFALDDPPRTWELNRIAWAWLRSPLPSGDQRRRLESALMKARVDATDTEDREVDLGNVAFAMPTPPQRTRDAIAKYRSELARFETPREDDGNPVGNTDWKVALQQGNDQQAAFAERFSASLRIDPRVNLVSGGRPIIHAITPKPVVRNPSVVILDDSGQKLGESAVVRLETMQDIGKLTLRIDPGRDRPVRLLVSAELRSSSGDFGPPRARVEWTSPGLVPTRPGAPVAVTVDADSSRDLSLEIRPADLARRGDELQLRLQIRADRVSDEIDGVVGIHSLPIELPRENRLRLVASSPPGIGCSREVLSDEGSLPGGLWLRTFNGRKTPFRFEAFNESGKACLAKVWLIKLPKPMPDDVAAYWPDFAANLYSNPAGGILDEKGRILEKFLLPNQILNGPATVSIPADQGRVPLRFQSPASSSDSAAAAPPPAAAADATPTDISHGMALVCRLVDANDNVMPEKDQIICLVAKPWAPSDYVTTKVSYNDGEVEVNVELEFDIDGDARRDALPELEKVPVNVRWVQDDQWSDFAAETGVPPRSLFVDLNPQAGRSQAFFRVPVVRRNRESWCRLDVDGWPRAIQHVVQHQPGAIGAAKLKNEIRFGSIALTRRPQGSTEQPTTSYYWPEDEVYFKGDGDQLIATIKADFGFLTRTSDPEVSLDVEGRRFTRYKTDRFIQTTATPLSDQGEMTLTTQVSDIQVELSQGRYRDERIPIDATLKLDGIEQENALITAVLDSTAPDKNLISISPRQRGPYYEASTLEFSVTASDLGAKAAGISRIDIGLDTTLDSKANTKTDFHAFDPPVSPAVLPAAKSIFKFQVAGDYNVVVQATDAAGNESTNLYPITIAKKPAPAATPGDGKPDQPKVAMGRLHGVINTRAGMNGTLFLSPAPAPVTSKEKTILGQDKGFDFGPLPEGKYELKFKGTKQNTSVELTWKDLEIDTTPGKSKPLSLSLDQAETE</sequence>
<dbReference type="Proteomes" id="UP000321353">
    <property type="component" value="Chromosome"/>
</dbReference>
<keyword evidence="4" id="KW-1185">Reference proteome</keyword>
<accession>A0A5B9MEN9</accession>
<reference evidence="3 4" key="1">
    <citation type="submission" date="2019-02" db="EMBL/GenBank/DDBJ databases">
        <title>Planctomycetal bacteria perform biofilm scaping via a novel small molecule.</title>
        <authorList>
            <person name="Jeske O."/>
            <person name="Boedeker C."/>
            <person name="Wiegand S."/>
            <person name="Breitling P."/>
            <person name="Kallscheuer N."/>
            <person name="Jogler M."/>
            <person name="Rohde M."/>
            <person name="Petersen J."/>
            <person name="Medema M.H."/>
            <person name="Surup F."/>
            <person name="Jogler C."/>
        </authorList>
    </citation>
    <scope>NUCLEOTIDE SEQUENCE [LARGE SCALE GENOMIC DNA]</scope>
    <source>
        <strain evidence="3 4">Mal15</strain>
    </source>
</reference>
<feature type="region of interest" description="Disordered" evidence="1">
    <location>
        <begin position="1040"/>
        <end position="1065"/>
    </location>
</feature>
<evidence type="ECO:0000313" key="3">
    <source>
        <dbReference type="EMBL" id="QEF98450.1"/>
    </source>
</evidence>
<dbReference type="EMBL" id="CP036264">
    <property type="protein sequence ID" value="QEF98450.1"/>
    <property type="molecule type" value="Genomic_DNA"/>
</dbReference>
<feature type="region of interest" description="Disordered" evidence="1">
    <location>
        <begin position="360"/>
        <end position="422"/>
    </location>
</feature>
<keyword evidence="2" id="KW-0812">Transmembrane</keyword>